<dbReference type="Proteomes" id="UP000829196">
    <property type="component" value="Unassembled WGS sequence"/>
</dbReference>
<evidence type="ECO:0000313" key="1">
    <source>
        <dbReference type="EMBL" id="KAI0515670.1"/>
    </source>
</evidence>
<proteinExistence type="predicted"/>
<dbReference type="SMR" id="A0A8T3BPN7"/>
<gene>
    <name evidence="1" type="ORF">KFK09_008336</name>
</gene>
<accession>A0A8T3BPN7</accession>
<dbReference type="EMBL" id="JAGYWB010000007">
    <property type="protein sequence ID" value="KAI0515670.1"/>
    <property type="molecule type" value="Genomic_DNA"/>
</dbReference>
<evidence type="ECO:0000313" key="2">
    <source>
        <dbReference type="Proteomes" id="UP000829196"/>
    </source>
</evidence>
<dbReference type="AlphaFoldDB" id="A0A8T3BPN7"/>
<sequence length="97" mass="10751">MLTTTIRRLEGCGMLAQLLYATKRCPSSKKRGGEYPSSVNQCLKWLDKRPTGSVVYTCFGSGSLLSVEQLREVALGIEASSHPFVWFVRNKGDDLIP</sequence>
<name>A0A8T3BPN7_DENNO</name>
<dbReference type="GO" id="GO:0035251">
    <property type="term" value="F:UDP-glucosyltransferase activity"/>
    <property type="evidence" value="ECO:0007669"/>
    <property type="project" value="InterPro"/>
</dbReference>
<keyword evidence="2" id="KW-1185">Reference proteome</keyword>
<reference evidence="1" key="1">
    <citation type="journal article" date="2022" name="Front. Genet.">
        <title>Chromosome-Scale Assembly of the Dendrobium nobile Genome Provides Insights Into the Molecular Mechanism of the Biosynthesis of the Medicinal Active Ingredient of Dendrobium.</title>
        <authorList>
            <person name="Xu Q."/>
            <person name="Niu S.-C."/>
            <person name="Li K.-L."/>
            <person name="Zheng P.-J."/>
            <person name="Zhang X.-J."/>
            <person name="Jia Y."/>
            <person name="Liu Y."/>
            <person name="Niu Y.-X."/>
            <person name="Yu L.-H."/>
            <person name="Chen D.-F."/>
            <person name="Zhang G.-Q."/>
        </authorList>
    </citation>
    <scope>NUCLEOTIDE SEQUENCE</scope>
    <source>
        <tissue evidence="1">Leaf</tissue>
    </source>
</reference>
<protein>
    <submittedName>
        <fullName evidence="1">Uncharacterized protein</fullName>
    </submittedName>
</protein>
<dbReference type="OrthoDB" id="5835829at2759"/>
<dbReference type="PANTHER" id="PTHR48048">
    <property type="entry name" value="GLYCOSYLTRANSFERASE"/>
    <property type="match status" value="1"/>
</dbReference>
<dbReference type="SUPFAM" id="SSF53756">
    <property type="entry name" value="UDP-Glycosyltransferase/glycogen phosphorylase"/>
    <property type="match status" value="1"/>
</dbReference>
<dbReference type="Gene3D" id="3.40.50.2000">
    <property type="entry name" value="Glycogen Phosphorylase B"/>
    <property type="match status" value="2"/>
</dbReference>
<comment type="caution">
    <text evidence="1">The sequence shown here is derived from an EMBL/GenBank/DDBJ whole genome shotgun (WGS) entry which is preliminary data.</text>
</comment>
<organism evidence="1 2">
    <name type="scientific">Dendrobium nobile</name>
    <name type="common">Orchid</name>
    <dbReference type="NCBI Taxonomy" id="94219"/>
    <lineage>
        <taxon>Eukaryota</taxon>
        <taxon>Viridiplantae</taxon>
        <taxon>Streptophyta</taxon>
        <taxon>Embryophyta</taxon>
        <taxon>Tracheophyta</taxon>
        <taxon>Spermatophyta</taxon>
        <taxon>Magnoliopsida</taxon>
        <taxon>Liliopsida</taxon>
        <taxon>Asparagales</taxon>
        <taxon>Orchidaceae</taxon>
        <taxon>Epidendroideae</taxon>
        <taxon>Malaxideae</taxon>
        <taxon>Dendrobiinae</taxon>
        <taxon>Dendrobium</taxon>
    </lineage>
</organism>
<dbReference type="InterPro" id="IPR050481">
    <property type="entry name" value="UDP-glycosyltransf_plant"/>
</dbReference>